<comment type="similarity">
    <text evidence="7">Belongs to the TRAP transporter large permease family.</text>
</comment>
<evidence type="ECO:0000256" key="1">
    <source>
        <dbReference type="ARBA" id="ARBA00004429"/>
    </source>
</evidence>
<keyword evidence="5 7" id="KW-1133">Transmembrane helix</keyword>
<dbReference type="Pfam" id="PF06808">
    <property type="entry name" value="DctM"/>
    <property type="match status" value="1"/>
</dbReference>
<evidence type="ECO:0000256" key="2">
    <source>
        <dbReference type="ARBA" id="ARBA00022475"/>
    </source>
</evidence>
<keyword evidence="6 7" id="KW-0472">Membrane</keyword>
<keyword evidence="2" id="KW-1003">Cell membrane</keyword>
<dbReference type="NCBIfam" id="TIGR00786">
    <property type="entry name" value="dctM"/>
    <property type="match status" value="1"/>
</dbReference>
<keyword evidence="7" id="KW-0813">Transport</keyword>
<feature type="transmembrane region" description="Helical" evidence="7">
    <location>
        <begin position="355"/>
        <end position="379"/>
    </location>
</feature>
<feature type="transmembrane region" description="Helical" evidence="7">
    <location>
        <begin position="169"/>
        <end position="193"/>
    </location>
</feature>
<feature type="transmembrane region" description="Helical" evidence="7">
    <location>
        <begin position="303"/>
        <end position="325"/>
    </location>
</feature>
<comment type="subcellular location">
    <subcellularLocation>
        <location evidence="1 7">Cell inner membrane</location>
        <topology evidence="1 7">Multi-pass membrane protein</topology>
    </subcellularLocation>
</comment>
<keyword evidence="4 7" id="KW-0812">Transmembrane</keyword>
<feature type="transmembrane region" description="Helical" evidence="7">
    <location>
        <begin position="133"/>
        <end position="157"/>
    </location>
</feature>
<evidence type="ECO:0000256" key="7">
    <source>
        <dbReference type="RuleBase" id="RU369079"/>
    </source>
</evidence>
<proteinExistence type="inferred from homology"/>
<comment type="subunit">
    <text evidence="7">The complex comprises the extracytoplasmic solute receptor protein and the two transmembrane proteins.</text>
</comment>
<evidence type="ECO:0000256" key="5">
    <source>
        <dbReference type="ARBA" id="ARBA00022989"/>
    </source>
</evidence>
<feature type="transmembrane region" description="Helical" evidence="7">
    <location>
        <begin position="6"/>
        <end position="34"/>
    </location>
</feature>
<feature type="transmembrane region" description="Helical" evidence="7">
    <location>
        <begin position="240"/>
        <end position="258"/>
    </location>
</feature>
<evidence type="ECO:0000256" key="3">
    <source>
        <dbReference type="ARBA" id="ARBA00022519"/>
    </source>
</evidence>
<dbReference type="PIRSF" id="PIRSF006066">
    <property type="entry name" value="HI0050"/>
    <property type="match status" value="1"/>
</dbReference>
<evidence type="ECO:0000256" key="4">
    <source>
        <dbReference type="ARBA" id="ARBA00022692"/>
    </source>
</evidence>
<organism evidence="9 10">
    <name type="scientific">Salinicola corii</name>
    <dbReference type="NCBI Taxonomy" id="2606937"/>
    <lineage>
        <taxon>Bacteria</taxon>
        <taxon>Pseudomonadati</taxon>
        <taxon>Pseudomonadota</taxon>
        <taxon>Gammaproteobacteria</taxon>
        <taxon>Oceanospirillales</taxon>
        <taxon>Halomonadaceae</taxon>
        <taxon>Salinicola</taxon>
    </lineage>
</organism>
<comment type="caution">
    <text evidence="9">The sequence shown here is derived from an EMBL/GenBank/DDBJ whole genome shotgun (WGS) entry which is preliminary data.</text>
</comment>
<gene>
    <name evidence="9" type="ORF">F0A16_08880</name>
</gene>
<feature type="transmembrane region" description="Helical" evidence="7">
    <location>
        <begin position="46"/>
        <end position="68"/>
    </location>
</feature>
<dbReference type="Proteomes" id="UP000466024">
    <property type="component" value="Unassembled WGS sequence"/>
</dbReference>
<name>A0A640WEP9_9GAMM</name>
<dbReference type="InterPro" id="IPR004681">
    <property type="entry name" value="TRAP_DctM"/>
</dbReference>
<dbReference type="PANTHER" id="PTHR33362">
    <property type="entry name" value="SIALIC ACID TRAP TRANSPORTER PERMEASE PROTEIN SIAT-RELATED"/>
    <property type="match status" value="1"/>
</dbReference>
<protein>
    <recommendedName>
        <fullName evidence="7">TRAP transporter large permease protein</fullName>
    </recommendedName>
</protein>
<comment type="function">
    <text evidence="7">Part of the tripartite ATP-independent periplasmic (TRAP) transport system.</text>
</comment>
<reference evidence="9 10" key="1">
    <citation type="submission" date="2019-08" db="EMBL/GenBank/DDBJ databases">
        <title>Bioinformatics analysis of the strain L3 and L5.</title>
        <authorList>
            <person name="Li X."/>
        </authorList>
    </citation>
    <scope>NUCLEOTIDE SEQUENCE [LARGE SCALE GENOMIC DNA]</scope>
    <source>
        <strain evidence="9 10">L3</strain>
    </source>
</reference>
<dbReference type="GO" id="GO:0022857">
    <property type="term" value="F:transmembrane transporter activity"/>
    <property type="evidence" value="ECO:0007669"/>
    <property type="project" value="UniProtKB-UniRule"/>
</dbReference>
<feature type="transmembrane region" description="Helical" evidence="7">
    <location>
        <begin position="214"/>
        <end position="234"/>
    </location>
</feature>
<feature type="transmembrane region" description="Helical" evidence="7">
    <location>
        <begin position="270"/>
        <end position="291"/>
    </location>
</feature>
<keyword evidence="10" id="KW-1185">Reference proteome</keyword>
<feature type="transmembrane region" description="Helical" evidence="7">
    <location>
        <begin position="88"/>
        <end position="112"/>
    </location>
</feature>
<dbReference type="RefSeq" id="WP_149435041.1">
    <property type="nucleotide sequence ID" value="NZ_VTPX01000004.1"/>
</dbReference>
<feature type="domain" description="TRAP C4-dicarboxylate transport system permease DctM subunit" evidence="8">
    <location>
        <begin position="7"/>
        <end position="413"/>
    </location>
</feature>
<sequence length="426" mass="44912">METLGLFAIFFGLLVLGAPIIVCLGLSSAFYIFMAGVPMAVVPQKVFSGMDSFVLLTLPGFILAGGLMNGGDITRRIIDFSNSLFGNIRGGLGFANVGGSLIFGGISGTAVADTASIGSVMIPGMARNGYDKPFAAAVTAASSTIGPIIPPSLPMIIAGSLTGISIGRMFLAGAIPGLLLAAGMMLTCYLIALKKGYPRHGWVGFPKLFHDFKSALWAILLTFIILFGITGGVFTPTEASMVAVLYALVVGLFVYKGLTPRSIVELIFDAAKLSASLMLLIGVSNLFGWVLTSERIPQAIASYILSITENKFLILLILNLLLLIVGTFMETIAALVILFPTLLAIAVGVDVDPVHFGIIAVLNLMIGLTTPPMGICLFVASSISKVPVMEVVRAIIPFLICNLCVLLLVTYLPFLSLWLPNLIMGE</sequence>
<dbReference type="GO" id="GO:0005886">
    <property type="term" value="C:plasma membrane"/>
    <property type="evidence" value="ECO:0007669"/>
    <property type="project" value="UniProtKB-SubCell"/>
</dbReference>
<evidence type="ECO:0000256" key="6">
    <source>
        <dbReference type="ARBA" id="ARBA00023136"/>
    </source>
</evidence>
<feature type="transmembrane region" description="Helical" evidence="7">
    <location>
        <begin position="391"/>
        <end position="414"/>
    </location>
</feature>
<evidence type="ECO:0000259" key="8">
    <source>
        <dbReference type="Pfam" id="PF06808"/>
    </source>
</evidence>
<dbReference type="AlphaFoldDB" id="A0A640WEP9"/>
<dbReference type="PANTHER" id="PTHR33362:SF3">
    <property type="entry name" value="SIALIC ACID TRAP TRANSPORTER PERMEASE PROTEIN SIAT"/>
    <property type="match status" value="1"/>
</dbReference>
<keyword evidence="3 7" id="KW-0997">Cell inner membrane</keyword>
<evidence type="ECO:0000313" key="9">
    <source>
        <dbReference type="EMBL" id="KAA0018616.1"/>
    </source>
</evidence>
<dbReference type="InterPro" id="IPR010656">
    <property type="entry name" value="DctM"/>
</dbReference>
<dbReference type="EMBL" id="VTPX01000004">
    <property type="protein sequence ID" value="KAA0018616.1"/>
    <property type="molecule type" value="Genomic_DNA"/>
</dbReference>
<evidence type="ECO:0000313" key="10">
    <source>
        <dbReference type="Proteomes" id="UP000466024"/>
    </source>
</evidence>
<accession>A0A640WEP9</accession>